<name>A0ABZ2BX33_9RHOB</name>
<organism evidence="3 4">
    <name type="scientific">Roseobacter fucihabitans</name>
    <dbReference type="NCBI Taxonomy" id="1537242"/>
    <lineage>
        <taxon>Bacteria</taxon>
        <taxon>Pseudomonadati</taxon>
        <taxon>Pseudomonadota</taxon>
        <taxon>Alphaproteobacteria</taxon>
        <taxon>Rhodobacterales</taxon>
        <taxon>Roseobacteraceae</taxon>
        <taxon>Roseobacter</taxon>
    </lineage>
</organism>
<dbReference type="InterPro" id="IPR039459">
    <property type="entry name" value="RepB-like_DNA_primase_dom"/>
</dbReference>
<reference evidence="4" key="2">
    <citation type="submission" date="2024-01" db="EMBL/GenBank/DDBJ databases">
        <title>Roseobacter fucihabitans sp. nov., isolated from the brown alga Fucus spiralis.</title>
        <authorList>
            <person name="Hahnke S."/>
            <person name="Berger M."/>
            <person name="Schlingloff A."/>
            <person name="Athale I."/>
            <person name="Neumann-Schaal M."/>
            <person name="Adenaya A."/>
            <person name="Poehlein A."/>
            <person name="Daniel R."/>
            <person name="Pertersen J."/>
            <person name="Brinkhoff T."/>
        </authorList>
    </citation>
    <scope>NUCLEOTIDE SEQUENCE [LARGE SCALE GENOMIC DNA]</scope>
    <source>
        <strain evidence="4">B14</strain>
    </source>
</reference>
<dbReference type="RefSeq" id="WP_222869700.1">
    <property type="nucleotide sequence ID" value="NZ_CP143423.1"/>
</dbReference>
<accession>A0ABZ2BX33</accession>
<dbReference type="Pfam" id="PF16793">
    <property type="entry name" value="RepB_primase"/>
    <property type="match status" value="1"/>
</dbReference>
<reference evidence="3 4" key="1">
    <citation type="submission" date="2015-07" db="EMBL/GenBank/DDBJ databases">
        <authorList>
            <person name="Voget S."/>
            <person name="Dogs M."/>
            <person name="Brinkhoff T.H."/>
            <person name="Daniel R."/>
        </authorList>
    </citation>
    <scope>NUCLEOTIDE SEQUENCE [LARGE SCALE GENOMIC DNA]</scope>
    <source>
        <strain evidence="3 4">B14</strain>
    </source>
</reference>
<protein>
    <recommendedName>
        <fullName evidence="2">RepB-like DNA primase domain-containing protein</fullName>
    </recommendedName>
</protein>
<evidence type="ECO:0000256" key="1">
    <source>
        <dbReference type="SAM" id="MobiDB-lite"/>
    </source>
</evidence>
<sequence length="322" mass="37362">MPPCVNERARPDVRYPDAFKDYDDDQNTHQSMVGFLSRLWMDAPKNSFLFLATANPDGSKWREHVVRASTVKADLNRLLHKYSRWDHNLYFGVNPFSQDRRQKEFALPTSLGWCDMDDSDPKAYRPLPSHLWETSPNRFQALWLWDTEHDVEEAERFSRSLADRYGGDAGWTITKMLRIPGSVNHKPHYDEPFVKLISQNWNTVSERPKLTSDKGRNHGVSSQPQDMNPYAHDRLDVLRKYRAKLSASARTVIRHNRVMAPDRSKWIFVMVTELFEAGATIDEIASVVWSSAYFLDKYGQNRTALERQVSNIICKIGDQNGR</sequence>
<dbReference type="Gene3D" id="3.30.70.1790">
    <property type="entry name" value="RepB DNA-primase, N-terminal domain"/>
    <property type="match status" value="1"/>
</dbReference>
<feature type="compositionally biased region" description="Basic and acidic residues" evidence="1">
    <location>
        <begin position="207"/>
        <end position="216"/>
    </location>
</feature>
<keyword evidence="4" id="KW-1185">Reference proteome</keyword>
<proteinExistence type="predicted"/>
<evidence type="ECO:0000259" key="2">
    <source>
        <dbReference type="Pfam" id="PF16793"/>
    </source>
</evidence>
<feature type="domain" description="RepB-like DNA primase" evidence="2">
    <location>
        <begin position="128"/>
        <end position="192"/>
    </location>
</feature>
<dbReference type="Proteomes" id="UP001318682">
    <property type="component" value="Chromosome"/>
</dbReference>
<evidence type="ECO:0000313" key="4">
    <source>
        <dbReference type="Proteomes" id="UP001318682"/>
    </source>
</evidence>
<dbReference type="EMBL" id="CP143423">
    <property type="protein sequence ID" value="WVX49928.1"/>
    <property type="molecule type" value="Genomic_DNA"/>
</dbReference>
<evidence type="ECO:0000313" key="3">
    <source>
        <dbReference type="EMBL" id="WVX49928.1"/>
    </source>
</evidence>
<gene>
    <name evidence="3" type="ORF">ROLI_030230</name>
</gene>
<feature type="region of interest" description="Disordered" evidence="1">
    <location>
        <begin position="207"/>
        <end position="226"/>
    </location>
</feature>